<name>A0ABQ8VKD4_9AGAR</name>
<gene>
    <name evidence="1" type="ORF">C8R41DRAFT_945922</name>
</gene>
<comment type="caution">
    <text evidence="1">The sequence shown here is derived from an EMBL/GenBank/DDBJ whole genome shotgun (WGS) entry which is preliminary data.</text>
</comment>
<sequence>IYPITAAEIEVSPWSYGHNQKAVISPARELNITVVAHSPLGRGYLTGQIKSTSDLPYHSLCSQTGDIRSCLTRFKEPTGL</sequence>
<proteinExistence type="predicted"/>
<keyword evidence="2" id="KW-1185">Reference proteome</keyword>
<evidence type="ECO:0000313" key="2">
    <source>
        <dbReference type="Proteomes" id="UP001150217"/>
    </source>
</evidence>
<dbReference type="Gene3D" id="3.20.20.100">
    <property type="entry name" value="NADP-dependent oxidoreductase domain"/>
    <property type="match status" value="1"/>
</dbReference>
<reference evidence="1" key="1">
    <citation type="submission" date="2022-08" db="EMBL/GenBank/DDBJ databases">
        <title>A Global Phylogenomic Analysis of the Shiitake Genus Lentinula.</title>
        <authorList>
            <consortium name="DOE Joint Genome Institute"/>
            <person name="Sierra-Patev S."/>
            <person name="Min B."/>
            <person name="Naranjo-Ortiz M."/>
            <person name="Looney B."/>
            <person name="Konkel Z."/>
            <person name="Slot J.C."/>
            <person name="Sakamoto Y."/>
            <person name="Steenwyk J.L."/>
            <person name="Rokas A."/>
            <person name="Carro J."/>
            <person name="Camarero S."/>
            <person name="Ferreira P."/>
            <person name="Molpeceres G."/>
            <person name="Ruiz-Duenas F.J."/>
            <person name="Serrano A."/>
            <person name="Henrissat B."/>
            <person name="Drula E."/>
            <person name="Hughes K.W."/>
            <person name="Mata J.L."/>
            <person name="Ishikawa N.K."/>
            <person name="Vargas-Isla R."/>
            <person name="Ushijima S."/>
            <person name="Smith C.A."/>
            <person name="Ahrendt S."/>
            <person name="Andreopoulos W."/>
            <person name="He G."/>
            <person name="Labutti K."/>
            <person name="Lipzen A."/>
            <person name="Ng V."/>
            <person name="Riley R."/>
            <person name="Sandor L."/>
            <person name="Barry K."/>
            <person name="Martinez A.T."/>
            <person name="Xiao Y."/>
            <person name="Gibbons J.G."/>
            <person name="Terashima K."/>
            <person name="Grigoriev I.V."/>
            <person name="Hibbett D.S."/>
        </authorList>
    </citation>
    <scope>NUCLEOTIDE SEQUENCE</scope>
    <source>
        <strain evidence="1">RHP3577 ss4</strain>
    </source>
</reference>
<feature type="non-terminal residue" evidence="1">
    <location>
        <position position="1"/>
    </location>
</feature>
<evidence type="ECO:0000313" key="1">
    <source>
        <dbReference type="EMBL" id="KAJ4496884.1"/>
    </source>
</evidence>
<accession>A0ABQ8VKD4</accession>
<protein>
    <recommendedName>
        <fullName evidence="3">Aldo/keto reductase</fullName>
    </recommendedName>
</protein>
<dbReference type="InterPro" id="IPR036812">
    <property type="entry name" value="NAD(P)_OxRdtase_dom_sf"/>
</dbReference>
<organism evidence="1 2">
    <name type="scientific">Lentinula lateritia</name>
    <dbReference type="NCBI Taxonomy" id="40482"/>
    <lineage>
        <taxon>Eukaryota</taxon>
        <taxon>Fungi</taxon>
        <taxon>Dikarya</taxon>
        <taxon>Basidiomycota</taxon>
        <taxon>Agaricomycotina</taxon>
        <taxon>Agaricomycetes</taxon>
        <taxon>Agaricomycetidae</taxon>
        <taxon>Agaricales</taxon>
        <taxon>Marasmiineae</taxon>
        <taxon>Omphalotaceae</taxon>
        <taxon>Lentinula</taxon>
    </lineage>
</organism>
<evidence type="ECO:0008006" key="3">
    <source>
        <dbReference type="Google" id="ProtNLM"/>
    </source>
</evidence>
<dbReference type="SUPFAM" id="SSF51430">
    <property type="entry name" value="NAD(P)-linked oxidoreductase"/>
    <property type="match status" value="1"/>
</dbReference>
<dbReference type="EMBL" id="JANVFT010000025">
    <property type="protein sequence ID" value="KAJ4496884.1"/>
    <property type="molecule type" value="Genomic_DNA"/>
</dbReference>
<dbReference type="Proteomes" id="UP001150217">
    <property type="component" value="Unassembled WGS sequence"/>
</dbReference>